<dbReference type="Proteomes" id="UP000198942">
    <property type="component" value="Unassembled WGS sequence"/>
</dbReference>
<keyword evidence="10" id="KW-1185">Reference proteome</keyword>
<evidence type="ECO:0000256" key="5">
    <source>
        <dbReference type="ARBA" id="ARBA00023136"/>
    </source>
</evidence>
<feature type="domain" description="DUF4131" evidence="8">
    <location>
        <begin position="40"/>
        <end position="193"/>
    </location>
</feature>
<feature type="transmembrane region" description="Helical" evidence="6">
    <location>
        <begin position="485"/>
        <end position="507"/>
    </location>
</feature>
<reference evidence="10" key="1">
    <citation type="submission" date="2016-10" db="EMBL/GenBank/DDBJ databases">
        <authorList>
            <person name="Varghese N."/>
            <person name="Submissions S."/>
        </authorList>
    </citation>
    <scope>NUCLEOTIDE SEQUENCE [LARGE SCALE GENOMIC DNA]</scope>
    <source>
        <strain evidence="10">Gh-48</strain>
    </source>
</reference>
<feature type="transmembrane region" description="Helical" evidence="6">
    <location>
        <begin position="452"/>
        <end position="473"/>
    </location>
</feature>
<feature type="transmembrane region" description="Helical" evidence="6">
    <location>
        <begin position="513"/>
        <end position="531"/>
    </location>
</feature>
<protein>
    <submittedName>
        <fullName evidence="9">Competence protein ComEC</fullName>
    </submittedName>
</protein>
<organism evidence="9 10">
    <name type="scientific">Mucilaginibacter gossypiicola</name>
    <dbReference type="NCBI Taxonomy" id="551995"/>
    <lineage>
        <taxon>Bacteria</taxon>
        <taxon>Pseudomonadati</taxon>
        <taxon>Bacteroidota</taxon>
        <taxon>Sphingobacteriia</taxon>
        <taxon>Sphingobacteriales</taxon>
        <taxon>Sphingobacteriaceae</taxon>
        <taxon>Mucilaginibacter</taxon>
    </lineage>
</organism>
<evidence type="ECO:0000256" key="3">
    <source>
        <dbReference type="ARBA" id="ARBA00022692"/>
    </source>
</evidence>
<evidence type="ECO:0000256" key="6">
    <source>
        <dbReference type="SAM" id="Phobius"/>
    </source>
</evidence>
<evidence type="ECO:0000259" key="8">
    <source>
        <dbReference type="Pfam" id="PF13567"/>
    </source>
</evidence>
<evidence type="ECO:0000256" key="2">
    <source>
        <dbReference type="ARBA" id="ARBA00022475"/>
    </source>
</evidence>
<dbReference type="InterPro" id="IPR004477">
    <property type="entry name" value="ComEC_N"/>
</dbReference>
<dbReference type="OrthoDB" id="9761531at2"/>
<dbReference type="AlphaFoldDB" id="A0A1H8H973"/>
<dbReference type="GO" id="GO:0005886">
    <property type="term" value="C:plasma membrane"/>
    <property type="evidence" value="ECO:0007669"/>
    <property type="project" value="UniProtKB-SubCell"/>
</dbReference>
<proteinExistence type="predicted"/>
<feature type="transmembrane region" description="Helical" evidence="6">
    <location>
        <begin position="262"/>
        <end position="283"/>
    </location>
</feature>
<evidence type="ECO:0000259" key="7">
    <source>
        <dbReference type="Pfam" id="PF03772"/>
    </source>
</evidence>
<evidence type="ECO:0000313" key="9">
    <source>
        <dbReference type="EMBL" id="SEN52716.1"/>
    </source>
</evidence>
<keyword evidence="4 6" id="KW-1133">Transmembrane helix</keyword>
<evidence type="ECO:0000256" key="1">
    <source>
        <dbReference type="ARBA" id="ARBA00004651"/>
    </source>
</evidence>
<feature type="transmembrane region" description="Helical" evidence="6">
    <location>
        <begin position="65"/>
        <end position="83"/>
    </location>
</feature>
<sequence>MIANHKGEIPVVILLLPFLLGISIGINFSSGTYLMPLAVGFTSLLILFVLLNFYYTRFKVYKKRWLGGMIIHMLLLFAGWIAAISNNELNNSSHFSKLPAQRLQVRINSEPQLKNGLIRFTANVVANVNQKQPSPATGTLMIAIKDSSALQLAYGDELLISGKFAPIDPPFNPAEFNYKKYLAHQNIYYQEFLYPGQYRLFQSNTGNLLIANALALRRQMVQKLKLQLHDPNAIAVASTLILGYKADLSEDVLQAYSKTGTIHVLSVSGAHVAIIWALLAFMLRFLNRFRHGGLIKPIIIIPIIWYYAMLTGFSPAVCRAAVMISAVILGKTYNRHINNLNILAVSAFILLLYNPLLITDLGFQLSYLAVAGLVVLQPVVYAWFTFDNKWVDKLWALCSVSIAAQVITFPLSAFYFHRFPVYFLFSNLFIVIPTAVIMYSGIFYLLLPQIPYISTALAWILEKSILFMNYVLTRVEHLPFASINKIWLTTTEYLLLYTIIICTFYFLYDRKVWLLRTGIILIFLLAVSVSIKKYHSYSTNSIAFLNLRKNMGIVFKNGNQAIVLSNLADTDKNYNYSIRPYLDSCKINDVVLYKPEQEIRSGFLRKQGDFMQFRNQSVAIVSKDYEDTTSAVKLKTDYLYITGSPKIPLAIINKNHEYHTIIIDATNTPKAVQFIVDQASALHTNYVVLKRNKSFVAASN</sequence>
<feature type="transmembrane region" description="Helical" evidence="6">
    <location>
        <begin position="304"/>
        <end position="328"/>
    </location>
</feature>
<dbReference type="InterPro" id="IPR025405">
    <property type="entry name" value="DUF4131"/>
</dbReference>
<dbReference type="InterPro" id="IPR052159">
    <property type="entry name" value="Competence_DNA_uptake"/>
</dbReference>
<dbReference type="Pfam" id="PF03772">
    <property type="entry name" value="Competence"/>
    <property type="match status" value="1"/>
</dbReference>
<dbReference type="RefSeq" id="WP_091210754.1">
    <property type="nucleotide sequence ID" value="NZ_FOCL01000003.1"/>
</dbReference>
<feature type="transmembrane region" description="Helical" evidence="6">
    <location>
        <begin position="394"/>
        <end position="416"/>
    </location>
</feature>
<feature type="transmembrane region" description="Helical" evidence="6">
    <location>
        <begin position="34"/>
        <end position="53"/>
    </location>
</feature>
<name>A0A1H8H973_9SPHI</name>
<feature type="domain" description="ComEC/Rec2-related protein" evidence="7">
    <location>
        <begin position="240"/>
        <end position="507"/>
    </location>
</feature>
<gene>
    <name evidence="9" type="ORF">SAMN05192574_103426</name>
</gene>
<feature type="transmembrane region" description="Helical" evidence="6">
    <location>
        <begin position="9"/>
        <end position="28"/>
    </location>
</feature>
<evidence type="ECO:0000313" key="10">
    <source>
        <dbReference type="Proteomes" id="UP000198942"/>
    </source>
</evidence>
<feature type="transmembrane region" description="Helical" evidence="6">
    <location>
        <begin position="365"/>
        <end position="382"/>
    </location>
</feature>
<evidence type="ECO:0000256" key="4">
    <source>
        <dbReference type="ARBA" id="ARBA00022989"/>
    </source>
</evidence>
<dbReference type="STRING" id="551995.SAMN05192574_103426"/>
<dbReference type="NCBIfam" id="TIGR00360">
    <property type="entry name" value="ComEC_N-term"/>
    <property type="match status" value="1"/>
</dbReference>
<feature type="transmembrane region" description="Helical" evidence="6">
    <location>
        <begin position="340"/>
        <end position="358"/>
    </location>
</feature>
<dbReference type="PANTHER" id="PTHR30619">
    <property type="entry name" value="DNA INTERNALIZATION/COMPETENCE PROTEIN COMEC/REC2"/>
    <property type="match status" value="1"/>
</dbReference>
<dbReference type="PANTHER" id="PTHR30619:SF1">
    <property type="entry name" value="RECOMBINATION PROTEIN 2"/>
    <property type="match status" value="1"/>
</dbReference>
<dbReference type="Pfam" id="PF13567">
    <property type="entry name" value="DUF4131"/>
    <property type="match status" value="1"/>
</dbReference>
<keyword evidence="3 6" id="KW-0812">Transmembrane</keyword>
<accession>A0A1H8H973</accession>
<comment type="subcellular location">
    <subcellularLocation>
        <location evidence="1">Cell membrane</location>
        <topology evidence="1">Multi-pass membrane protein</topology>
    </subcellularLocation>
</comment>
<keyword evidence="5 6" id="KW-0472">Membrane</keyword>
<feature type="transmembrane region" description="Helical" evidence="6">
    <location>
        <begin position="423"/>
        <end position="446"/>
    </location>
</feature>
<dbReference type="EMBL" id="FOCL01000003">
    <property type="protein sequence ID" value="SEN52716.1"/>
    <property type="molecule type" value="Genomic_DNA"/>
</dbReference>
<keyword evidence="2" id="KW-1003">Cell membrane</keyword>